<dbReference type="EMBL" id="CABHNW010000080">
    <property type="protein sequence ID" value="VUX38733.1"/>
    <property type="molecule type" value="Genomic_DNA"/>
</dbReference>
<sequence length="299" mass="35044">MINNFIYDDISNAILNTNTALNEITSSITSATAKPYFIYAYSLFESTITEIIRYYIKAFPYKIDKTISVNKDLFLTSPRASDIIDAIIDQNIRKYSSRSLYAYIQFFISIQDLDLSLNENKIKDISDLRNSIVHDNIKNSLIYKHTNNTKNYNENPPISLYKNHICYFIEILDLYNTCMEEKYYEYTLDKLARTIWEYTFSTPILPFDAVWEYHSEGYLTIKDIDDLKSRATSLSKSEHLFLAIFLQQYNNDLNNYIHDFNKIPSLVGIDTYNKAKLVELIDFFDSFPLLFNGERIKPA</sequence>
<keyword evidence="2" id="KW-1185">Reference proteome</keyword>
<protein>
    <submittedName>
        <fullName evidence="1">Uncharacterized protein</fullName>
    </submittedName>
</protein>
<dbReference type="AlphaFoldDB" id="A0A564W3W6"/>
<proteinExistence type="predicted"/>
<name>A0A564W3W6_9FIRM</name>
<evidence type="ECO:0000313" key="2">
    <source>
        <dbReference type="Proteomes" id="UP000408482"/>
    </source>
</evidence>
<dbReference type="RefSeq" id="WP_144093831.1">
    <property type="nucleotide sequence ID" value="NZ_CABHMX010000035.1"/>
</dbReference>
<gene>
    <name evidence="1" type="ORF">RSSSTS7063_03381</name>
</gene>
<evidence type="ECO:0000313" key="1">
    <source>
        <dbReference type="EMBL" id="VUX38733.1"/>
    </source>
</evidence>
<organism evidence="1 2">
    <name type="scientific">Blautia luti</name>
    <dbReference type="NCBI Taxonomy" id="89014"/>
    <lineage>
        <taxon>Bacteria</taxon>
        <taxon>Bacillati</taxon>
        <taxon>Bacillota</taxon>
        <taxon>Clostridia</taxon>
        <taxon>Lachnospirales</taxon>
        <taxon>Lachnospiraceae</taxon>
        <taxon>Blautia</taxon>
    </lineage>
</organism>
<accession>A0A564W3W6</accession>
<reference evidence="1 2" key="1">
    <citation type="submission" date="2019-07" db="EMBL/GenBank/DDBJ databases">
        <authorList>
            <person name="Hibberd C M."/>
            <person name="Gehrig L. J."/>
            <person name="Chang H.-W."/>
            <person name="Venkatesh S."/>
        </authorList>
    </citation>
    <scope>NUCLEOTIDE SEQUENCE [LARGE SCALE GENOMIC DNA]</scope>
    <source>
        <strain evidence="1">Blautia_luti_SSTS_Bg7063</strain>
    </source>
</reference>
<dbReference type="Proteomes" id="UP000408482">
    <property type="component" value="Unassembled WGS sequence"/>
</dbReference>